<protein>
    <recommendedName>
        <fullName evidence="1">ABC-type glycine betaine transport system substrate-binding domain-containing protein</fullName>
    </recommendedName>
</protein>
<organism evidence="2 3">
    <name type="scientific">Brytella acorum</name>
    <dbReference type="NCBI Taxonomy" id="2959299"/>
    <lineage>
        <taxon>Bacteria</taxon>
        <taxon>Pseudomonadati</taxon>
        <taxon>Pseudomonadota</taxon>
        <taxon>Alphaproteobacteria</taxon>
        <taxon>Acetobacterales</taxon>
        <taxon>Acetobacteraceae</taxon>
        <taxon>Brytella</taxon>
    </lineage>
</organism>
<dbReference type="GO" id="GO:0043190">
    <property type="term" value="C:ATP-binding cassette (ABC) transporter complex"/>
    <property type="evidence" value="ECO:0007669"/>
    <property type="project" value="InterPro"/>
</dbReference>
<comment type="caution">
    <text evidence="2">The sequence shown here is derived from an EMBL/GenBank/DDBJ whole genome shotgun (WGS) entry which is preliminary data.</text>
</comment>
<proteinExistence type="predicted"/>
<dbReference type="InterPro" id="IPR007210">
    <property type="entry name" value="ABC_Gly_betaine_transp_sub-bd"/>
</dbReference>
<accession>A0AA35Y3S3</accession>
<feature type="domain" description="ABC-type glycine betaine transport system substrate-binding" evidence="1">
    <location>
        <begin position="145"/>
        <end position="232"/>
    </location>
</feature>
<dbReference type="Proteomes" id="UP001176960">
    <property type="component" value="Unassembled WGS sequence"/>
</dbReference>
<dbReference type="RefSeq" id="WP_289841464.1">
    <property type="nucleotide sequence ID" value="NZ_CATKSH010000011.1"/>
</dbReference>
<keyword evidence="3" id="KW-1185">Reference proteome</keyword>
<evidence type="ECO:0000313" key="2">
    <source>
        <dbReference type="EMBL" id="CAI9121130.1"/>
    </source>
</evidence>
<dbReference type="AlphaFoldDB" id="A0AA35Y3S3"/>
<dbReference type="EMBL" id="CATKSH010000011">
    <property type="protein sequence ID" value="CAI9121130.1"/>
    <property type="molecule type" value="Genomic_DNA"/>
</dbReference>
<dbReference type="Pfam" id="PF04069">
    <property type="entry name" value="OpuAC"/>
    <property type="match status" value="1"/>
</dbReference>
<evidence type="ECO:0000259" key="1">
    <source>
        <dbReference type="Pfam" id="PF04069"/>
    </source>
</evidence>
<sequence>MTSITLGHLRDTLHAGCAAAVARVLDAYEMDVSFVDASPDELPDMLEAGEIDLLVSVWLPRDEKLVNAGFRSLGELYLPQNLWAATTPLPPIDRIGTGDVACVITTPELAPVVQAALETLPALRGVSIEIVDDEEIYDRVIRFSEARPCIVALAQPHALFHADVLHQIEDPEFRLGREMRACMILRESVASRLDSDMIDELSEMMLGNKVMSALDYLIRVEGVDPEDAAESWQRGRLIPR</sequence>
<dbReference type="GO" id="GO:0022857">
    <property type="term" value="F:transmembrane transporter activity"/>
    <property type="evidence" value="ECO:0007669"/>
    <property type="project" value="InterPro"/>
</dbReference>
<reference evidence="2" key="1">
    <citation type="submission" date="2023-03" db="EMBL/GenBank/DDBJ databases">
        <authorList>
            <person name="Cleenwerck I."/>
        </authorList>
    </citation>
    <scope>NUCLEOTIDE SEQUENCE</scope>
    <source>
        <strain evidence="2">LMG 32879</strain>
    </source>
</reference>
<name>A0AA35Y3S3_9PROT</name>
<gene>
    <name evidence="2" type="ORF">LMG32879_001976</name>
</gene>
<dbReference type="SUPFAM" id="SSF53850">
    <property type="entry name" value="Periplasmic binding protein-like II"/>
    <property type="match status" value="1"/>
</dbReference>
<evidence type="ECO:0000313" key="3">
    <source>
        <dbReference type="Proteomes" id="UP001176960"/>
    </source>
</evidence>